<dbReference type="Gene3D" id="3.90.530.10">
    <property type="entry name" value="XPA C-terminal domain"/>
    <property type="match status" value="1"/>
</dbReference>
<proteinExistence type="predicted"/>
<evidence type="ECO:0000256" key="2">
    <source>
        <dbReference type="ARBA" id="ARBA00022833"/>
    </source>
</evidence>
<evidence type="ECO:0000313" key="6">
    <source>
        <dbReference type="EMBL" id="OQS54610.1"/>
    </source>
</evidence>
<dbReference type="InterPro" id="IPR022656">
    <property type="entry name" value="XPA_C"/>
</dbReference>
<sequence length="195" mass="23003">MKRRSEEIKEGGFLFNEKDNIKMDLKYTKEPKISYIDSKNKSCEYCGTLKIDVEILDVFDLKLCTKCKIENIKFITKTECKNEYLLNDQELKNFPCLNKPNPRKGTWNQMFLYCKSSIEQFAIKKYGSLEEISKLKKQKECEKLKKKVKKIKKLVKKSKTKVVISQIKEKHKHYFKQKGNKGVCDCGMEIEMTTL</sequence>
<evidence type="ECO:0000256" key="4">
    <source>
        <dbReference type="SAM" id="Coils"/>
    </source>
</evidence>
<dbReference type="GO" id="GO:0003684">
    <property type="term" value="F:damaged DNA binding"/>
    <property type="evidence" value="ECO:0007669"/>
    <property type="project" value="InterPro"/>
</dbReference>
<dbReference type="GO" id="GO:0070914">
    <property type="term" value="P:UV-damage excision repair"/>
    <property type="evidence" value="ECO:0007669"/>
    <property type="project" value="TreeGrafter"/>
</dbReference>
<dbReference type="AlphaFoldDB" id="A0A1W0E5T7"/>
<keyword evidence="4" id="KW-0175">Coiled coil</keyword>
<dbReference type="PANTHER" id="PTHR10142">
    <property type="entry name" value="DNA REPAIR PROTEIN COMPLEMENTING XP-A CELLS"/>
    <property type="match status" value="1"/>
</dbReference>
<name>A0A1W0E5T7_9MICR</name>
<dbReference type="InterPro" id="IPR000465">
    <property type="entry name" value="XPA/RAD14"/>
</dbReference>
<dbReference type="EMBL" id="MNPJ01000019">
    <property type="protein sequence ID" value="OQS54610.1"/>
    <property type="molecule type" value="Genomic_DNA"/>
</dbReference>
<dbReference type="Proteomes" id="UP000192758">
    <property type="component" value="Unassembled WGS sequence"/>
</dbReference>
<gene>
    <name evidence="6" type="primary">rhp14</name>
    <name evidence="6" type="ORF">EHP00_115</name>
</gene>
<dbReference type="PANTHER" id="PTHR10142:SF0">
    <property type="entry name" value="DNA REPAIR PROTEIN COMPLEMENTING XP-A CELLS"/>
    <property type="match status" value="1"/>
</dbReference>
<keyword evidence="3" id="KW-0539">Nucleus</keyword>
<protein>
    <submittedName>
        <fullName evidence="6">Rhp14</fullName>
    </submittedName>
</protein>
<comment type="caution">
    <text evidence="6">The sequence shown here is derived from an EMBL/GenBank/DDBJ whole genome shotgun (WGS) entry which is preliminary data.</text>
</comment>
<dbReference type="Pfam" id="PF05181">
    <property type="entry name" value="XPA_C"/>
    <property type="match status" value="1"/>
</dbReference>
<organism evidence="6 7">
    <name type="scientific">Ecytonucleospora hepatopenaei</name>
    <dbReference type="NCBI Taxonomy" id="646526"/>
    <lineage>
        <taxon>Eukaryota</taxon>
        <taxon>Fungi</taxon>
        <taxon>Fungi incertae sedis</taxon>
        <taxon>Microsporidia</taxon>
        <taxon>Enterocytozoonidae</taxon>
        <taxon>Ecytonucleospora</taxon>
    </lineage>
</organism>
<evidence type="ECO:0000313" key="7">
    <source>
        <dbReference type="Proteomes" id="UP000192758"/>
    </source>
</evidence>
<dbReference type="OrthoDB" id="5368863at2759"/>
<comment type="subcellular location">
    <subcellularLocation>
        <location evidence="1">Nucleus</location>
    </subcellularLocation>
</comment>
<dbReference type="InterPro" id="IPR037129">
    <property type="entry name" value="XPA_sf"/>
</dbReference>
<evidence type="ECO:0000256" key="3">
    <source>
        <dbReference type="ARBA" id="ARBA00023242"/>
    </source>
</evidence>
<dbReference type="GO" id="GO:0006284">
    <property type="term" value="P:base-excision repair"/>
    <property type="evidence" value="ECO:0007669"/>
    <property type="project" value="TreeGrafter"/>
</dbReference>
<dbReference type="GO" id="GO:1901255">
    <property type="term" value="P:nucleotide-excision repair involved in interstrand cross-link repair"/>
    <property type="evidence" value="ECO:0007669"/>
    <property type="project" value="TreeGrafter"/>
</dbReference>
<evidence type="ECO:0000256" key="1">
    <source>
        <dbReference type="ARBA" id="ARBA00004123"/>
    </source>
</evidence>
<dbReference type="GO" id="GO:0000715">
    <property type="term" value="P:nucleotide-excision repair, DNA damage recognition"/>
    <property type="evidence" value="ECO:0007669"/>
    <property type="project" value="TreeGrafter"/>
</dbReference>
<feature type="coiled-coil region" evidence="4">
    <location>
        <begin position="134"/>
        <end position="161"/>
    </location>
</feature>
<dbReference type="VEuPathDB" id="MicrosporidiaDB:EHP00_115"/>
<dbReference type="STRING" id="646526.A0A1W0E5T7"/>
<keyword evidence="7" id="KW-1185">Reference proteome</keyword>
<dbReference type="GO" id="GO:0000110">
    <property type="term" value="C:nucleotide-excision repair factor 1 complex"/>
    <property type="evidence" value="ECO:0007669"/>
    <property type="project" value="TreeGrafter"/>
</dbReference>
<dbReference type="InterPro" id="IPR009061">
    <property type="entry name" value="DNA-bd_dom_put_sf"/>
</dbReference>
<reference evidence="6 7" key="1">
    <citation type="journal article" date="2017" name="Environ. Microbiol.">
        <title>Decay of the glycolytic pathway and adaptation to intranuclear parasitism within Enterocytozoonidae microsporidia.</title>
        <authorList>
            <person name="Wiredu Boakye D."/>
            <person name="Jaroenlak P."/>
            <person name="Prachumwat A."/>
            <person name="Williams T.A."/>
            <person name="Bateman K.S."/>
            <person name="Itsathitphaisarn O."/>
            <person name="Sritunyalucksana K."/>
            <person name="Paszkiewicz K.H."/>
            <person name="Moore K.A."/>
            <person name="Stentiford G.D."/>
            <person name="Williams B.A."/>
        </authorList>
    </citation>
    <scope>NUCLEOTIDE SEQUENCE [LARGE SCALE GENOMIC DNA]</scope>
    <source>
        <strain evidence="6 7">TH1</strain>
    </source>
</reference>
<feature type="domain" description="XPA C-terminal" evidence="5">
    <location>
        <begin position="72"/>
        <end position="117"/>
    </location>
</feature>
<evidence type="ECO:0000259" key="5">
    <source>
        <dbReference type="Pfam" id="PF05181"/>
    </source>
</evidence>
<accession>A0A1W0E5T7</accession>
<keyword evidence="2" id="KW-0862">Zinc</keyword>
<dbReference type="SUPFAM" id="SSF46955">
    <property type="entry name" value="Putative DNA-binding domain"/>
    <property type="match status" value="1"/>
</dbReference>